<organism evidence="2 3">
    <name type="scientific">Actinomycetospora chibensis</name>
    <dbReference type="NCBI Taxonomy" id="663606"/>
    <lineage>
        <taxon>Bacteria</taxon>
        <taxon>Bacillati</taxon>
        <taxon>Actinomycetota</taxon>
        <taxon>Actinomycetes</taxon>
        <taxon>Pseudonocardiales</taxon>
        <taxon>Pseudonocardiaceae</taxon>
        <taxon>Actinomycetospora</taxon>
    </lineage>
</organism>
<accession>A0ABV9RLC2</accession>
<evidence type="ECO:0000256" key="1">
    <source>
        <dbReference type="SAM" id="SignalP"/>
    </source>
</evidence>
<dbReference type="NCBIfam" id="NF045728">
    <property type="entry name" value="glycosyl_F510_1955"/>
    <property type="match status" value="1"/>
</dbReference>
<name>A0ABV9RLC2_9PSEU</name>
<protein>
    <submittedName>
        <fullName evidence="2">F510_1955 family glycosylhydrolase</fullName>
    </submittedName>
</protein>
<dbReference type="InterPro" id="IPR015943">
    <property type="entry name" value="WD40/YVTN_repeat-like_dom_sf"/>
</dbReference>
<feature type="chain" id="PRO_5046242086" evidence="1">
    <location>
        <begin position="29"/>
        <end position="301"/>
    </location>
</feature>
<dbReference type="RefSeq" id="WP_274187481.1">
    <property type="nucleotide sequence ID" value="NZ_BAABHN010000045.1"/>
</dbReference>
<reference evidence="3" key="1">
    <citation type="journal article" date="2019" name="Int. J. Syst. Evol. Microbiol.">
        <title>The Global Catalogue of Microorganisms (GCM) 10K type strain sequencing project: providing services to taxonomists for standard genome sequencing and annotation.</title>
        <authorList>
            <consortium name="The Broad Institute Genomics Platform"/>
            <consortium name="The Broad Institute Genome Sequencing Center for Infectious Disease"/>
            <person name="Wu L."/>
            <person name="Ma J."/>
        </authorList>
    </citation>
    <scope>NUCLEOTIDE SEQUENCE [LARGE SCALE GENOMIC DNA]</scope>
    <source>
        <strain evidence="3">CCUG 50347</strain>
    </source>
</reference>
<gene>
    <name evidence="2" type="ORF">ACFPEL_21470</name>
</gene>
<keyword evidence="3" id="KW-1185">Reference proteome</keyword>
<dbReference type="EMBL" id="JBHSIM010000045">
    <property type="protein sequence ID" value="MFC4834994.1"/>
    <property type="molecule type" value="Genomic_DNA"/>
</dbReference>
<dbReference type="SUPFAM" id="SSF110296">
    <property type="entry name" value="Oligoxyloglucan reducing end-specific cellobiohydrolase"/>
    <property type="match status" value="1"/>
</dbReference>
<evidence type="ECO:0000313" key="2">
    <source>
        <dbReference type="EMBL" id="MFC4834994.1"/>
    </source>
</evidence>
<sequence>MTRTFRRYRRRRAIVSTLVVALATVLGAACTRDDTAIGRHESSPSVPGHVHGLGIDPLDGGLYVATHGGLFRSGPTGLEKVGTSAAANRDLMGFLVAGAGQFISSGHPSPLEATPDPLGLVRSTDGGLSWQNIALGGEVDFHALDQGPGGIYGVDAEGSLRFSRDGGARWEAWPAPPALDVAADPRRPDHLVLAVVAGVVAFDGPAASAPDATAPAVDPTPQMAFLSWAPDGELFGLTPDARLLTSPDGGATWLPRATVPGGRAQALTAVGQGRVLAATAGGVHESRDGGGTFTTVAVMAT</sequence>
<dbReference type="PROSITE" id="PS51257">
    <property type="entry name" value="PROKAR_LIPOPROTEIN"/>
    <property type="match status" value="1"/>
</dbReference>
<comment type="caution">
    <text evidence="2">The sequence shown here is derived from an EMBL/GenBank/DDBJ whole genome shotgun (WGS) entry which is preliminary data.</text>
</comment>
<dbReference type="Gene3D" id="2.130.10.10">
    <property type="entry name" value="YVTN repeat-like/Quinoprotein amine dehydrogenase"/>
    <property type="match status" value="2"/>
</dbReference>
<proteinExistence type="predicted"/>
<dbReference type="InterPro" id="IPR054817">
    <property type="entry name" value="Glycosyl_F510_1955-like"/>
</dbReference>
<feature type="signal peptide" evidence="1">
    <location>
        <begin position="1"/>
        <end position="28"/>
    </location>
</feature>
<evidence type="ECO:0000313" key="3">
    <source>
        <dbReference type="Proteomes" id="UP001595909"/>
    </source>
</evidence>
<keyword evidence="1" id="KW-0732">Signal</keyword>
<dbReference type="Proteomes" id="UP001595909">
    <property type="component" value="Unassembled WGS sequence"/>
</dbReference>